<dbReference type="RefSeq" id="WP_120679648.1">
    <property type="nucleotide sequence ID" value="NZ_RBAL01000007.1"/>
</dbReference>
<reference evidence="5 6" key="1">
    <citation type="journal article" date="2014" name="Int. J. Syst. Evol. Microbiol.">
        <title>Streptomyces hoynatensis sp. nov., isolated from deep marine sediment.</title>
        <authorList>
            <person name="Veyisoglu A."/>
            <person name="Sahin N."/>
        </authorList>
    </citation>
    <scope>NUCLEOTIDE SEQUENCE [LARGE SCALE GENOMIC DNA]</scope>
    <source>
        <strain evidence="5 6">KCTC 29097</strain>
    </source>
</reference>
<evidence type="ECO:0000256" key="3">
    <source>
        <dbReference type="SAM" id="MobiDB-lite"/>
    </source>
</evidence>
<proteinExistence type="predicted"/>
<dbReference type="GO" id="GO:0005506">
    <property type="term" value="F:iron ion binding"/>
    <property type="evidence" value="ECO:0007669"/>
    <property type="project" value="InterPro"/>
</dbReference>
<dbReference type="Gene3D" id="3.90.1170.50">
    <property type="entry name" value="Aldehyde oxidase/xanthine dehydrogenase, a/b hammerhead"/>
    <property type="match status" value="1"/>
</dbReference>
<evidence type="ECO:0000256" key="2">
    <source>
        <dbReference type="ARBA" id="ARBA00023002"/>
    </source>
</evidence>
<dbReference type="InterPro" id="IPR008274">
    <property type="entry name" value="AldOxase/xan_DH_MoCoBD1"/>
</dbReference>
<dbReference type="Gene3D" id="3.30.365.10">
    <property type="entry name" value="Aldehyde oxidase/xanthine dehydrogenase, molybdopterin binding domain"/>
    <property type="match status" value="4"/>
</dbReference>
<keyword evidence="1" id="KW-0500">Molybdenum</keyword>
<comment type="caution">
    <text evidence="5">The sequence shown here is derived from an EMBL/GenBank/DDBJ whole genome shotgun (WGS) entry which is preliminary data.</text>
</comment>
<feature type="region of interest" description="Disordered" evidence="3">
    <location>
        <begin position="1"/>
        <end position="41"/>
    </location>
</feature>
<dbReference type="InterPro" id="IPR046867">
    <property type="entry name" value="AldOxase/xan_DH_MoCoBD2"/>
</dbReference>
<evidence type="ECO:0000256" key="1">
    <source>
        <dbReference type="ARBA" id="ARBA00022505"/>
    </source>
</evidence>
<protein>
    <submittedName>
        <fullName evidence="5">Xanthine dehydrogenase family protein molybdopterin-binding subunit</fullName>
    </submittedName>
</protein>
<dbReference type="InterPro" id="IPR036856">
    <property type="entry name" value="Ald_Oxase/Xan_DH_a/b_sf"/>
</dbReference>
<dbReference type="SUPFAM" id="SSF56003">
    <property type="entry name" value="Molybdenum cofactor-binding domain"/>
    <property type="match status" value="1"/>
</dbReference>
<dbReference type="SMART" id="SM01008">
    <property type="entry name" value="Ald_Xan_dh_C"/>
    <property type="match status" value="1"/>
</dbReference>
<dbReference type="InterPro" id="IPR037165">
    <property type="entry name" value="AldOxase/xan_DH_Mopterin-bd_sf"/>
</dbReference>
<dbReference type="InterPro" id="IPR016208">
    <property type="entry name" value="Ald_Oxase/xanthine_DH-like"/>
</dbReference>
<accession>A0A3A9Z0B0</accession>
<sequence>MTATAPPAQSPPAGEALGRPLRRADGREKTTGTARYSGDHAPAGLTHAALLGAHIAAGRIRALDTTGALAAEGVRAVFTHENLPRIAAQPPLLPSLAGGPAPGQTFFPLQDPEIHYAGQPVAMVVADTWERALHATRLIRVDYEEAPSATVLDQIRHTAFEPEKIFGGLLPGRATRGDLAAGLERAEVTVDLTFTYAANHQNPLETCTTTASWEGGRLFLYDSAQGPAATQHTLAVLLGLPHADIRVDSHLVGGSFGCKAMTWAHPALAALAARETGSPVRLALTREQMFTSCGHREEQEQRVTLGALRDGRLVALRHHKLSPTSHFDDWAEPSLEAASQLYACENYEGRYLLARAHTMTPTFMRCPGEATGLFALESAMDELAQRTGLDPLELRRRNHAERDPVTGKPWSSKGLQECYARGAALIGWERRAAPPAREGDWLIGLGMATAAYPIVPPVNPQRAKARVFADGSALVQAGVAEFGTGATTAMAQVAADALGLPVDACRFEGGSTDLPNVSAAVGSMGASYTGAAVHAAATALRAQLIAQAIADPESPLHGARAADVTLAGGRMVLRDRPETGESYAQLLRRHMQPDAEATGSWGPADLTASGSSHAMLTFGAQFAEVAVDADLGVIRVRRLVGAFAPGRVLNARMAANQLMGGMLWGLGQALLERTFMDPALGRWNNTSLGDYLVPVNADVPEVTVELVEVHDEAVNPLGVKGVGEIGQAGTAAALANAVHHATGRRLTRLPMSLEDLL</sequence>
<name>A0A3A9Z0B0_9ACTN</name>
<evidence type="ECO:0000259" key="4">
    <source>
        <dbReference type="SMART" id="SM01008"/>
    </source>
</evidence>
<dbReference type="Proteomes" id="UP000272474">
    <property type="component" value="Unassembled WGS sequence"/>
</dbReference>
<dbReference type="InterPro" id="IPR000674">
    <property type="entry name" value="Ald_Oxase/Xan_DH_a/b"/>
</dbReference>
<keyword evidence="2" id="KW-0560">Oxidoreductase</keyword>
<dbReference type="Pfam" id="PF20256">
    <property type="entry name" value="MoCoBD_2"/>
    <property type="match status" value="1"/>
</dbReference>
<dbReference type="OrthoDB" id="8428274at2"/>
<keyword evidence="6" id="KW-1185">Reference proteome</keyword>
<dbReference type="Pfam" id="PF02738">
    <property type="entry name" value="MoCoBD_1"/>
    <property type="match status" value="1"/>
</dbReference>
<dbReference type="AlphaFoldDB" id="A0A3A9Z0B0"/>
<evidence type="ECO:0000313" key="6">
    <source>
        <dbReference type="Proteomes" id="UP000272474"/>
    </source>
</evidence>
<dbReference type="PANTHER" id="PTHR11908">
    <property type="entry name" value="XANTHINE DEHYDROGENASE"/>
    <property type="match status" value="1"/>
</dbReference>
<dbReference type="SUPFAM" id="SSF54665">
    <property type="entry name" value="CO dehydrogenase molybdoprotein N-domain-like"/>
    <property type="match status" value="1"/>
</dbReference>
<feature type="compositionally biased region" description="Low complexity" evidence="3">
    <location>
        <begin position="1"/>
        <end position="13"/>
    </location>
</feature>
<dbReference type="PANTHER" id="PTHR11908:SF132">
    <property type="entry name" value="ALDEHYDE OXIDASE 1-RELATED"/>
    <property type="match status" value="1"/>
</dbReference>
<evidence type="ECO:0000313" key="5">
    <source>
        <dbReference type="EMBL" id="RKN41723.1"/>
    </source>
</evidence>
<organism evidence="5 6">
    <name type="scientific">Streptomyces hoynatensis</name>
    <dbReference type="NCBI Taxonomy" id="1141874"/>
    <lineage>
        <taxon>Bacteria</taxon>
        <taxon>Bacillati</taxon>
        <taxon>Actinomycetota</taxon>
        <taxon>Actinomycetes</taxon>
        <taxon>Kitasatosporales</taxon>
        <taxon>Streptomycetaceae</taxon>
        <taxon>Streptomyces</taxon>
    </lineage>
</organism>
<dbReference type="Pfam" id="PF01315">
    <property type="entry name" value="Ald_Xan_dh_C"/>
    <property type="match status" value="1"/>
</dbReference>
<dbReference type="EMBL" id="RBAL01000007">
    <property type="protein sequence ID" value="RKN41723.1"/>
    <property type="molecule type" value="Genomic_DNA"/>
</dbReference>
<dbReference type="GO" id="GO:0016491">
    <property type="term" value="F:oxidoreductase activity"/>
    <property type="evidence" value="ECO:0007669"/>
    <property type="project" value="UniProtKB-KW"/>
</dbReference>
<feature type="domain" description="Aldehyde oxidase/xanthine dehydrogenase a/b hammerhead" evidence="4">
    <location>
        <begin position="31"/>
        <end position="147"/>
    </location>
</feature>
<gene>
    <name evidence="5" type="ORF">D7294_14710</name>
</gene>